<dbReference type="SUPFAM" id="SSF51419">
    <property type="entry name" value="PLP-binding barrel"/>
    <property type="match status" value="1"/>
</dbReference>
<dbReference type="Gene3D" id="3.20.20.10">
    <property type="entry name" value="Alanine racemase"/>
    <property type="match status" value="1"/>
</dbReference>
<dbReference type="GO" id="GO:0009507">
    <property type="term" value="C:chloroplast"/>
    <property type="evidence" value="ECO:0007669"/>
    <property type="project" value="TreeGrafter"/>
</dbReference>
<comment type="cofactor">
    <cofactor evidence="1">
        <name>pyridoxal 5'-phosphate</name>
        <dbReference type="ChEBI" id="CHEBI:597326"/>
    </cofactor>
</comment>
<comment type="caution">
    <text evidence="3">The sequence shown here is derived from an EMBL/GenBank/DDBJ whole genome shotgun (WGS) entry which is preliminary data.</text>
</comment>
<dbReference type="InterPro" id="IPR022653">
    <property type="entry name" value="De-COase2_pyr-phos_BS"/>
</dbReference>
<dbReference type="PANTHER" id="PTHR43727:SF2">
    <property type="entry name" value="GROUP IV DECARBOXYLASE"/>
    <property type="match status" value="1"/>
</dbReference>
<dbReference type="Gene3D" id="2.40.37.10">
    <property type="entry name" value="Lyase, Ornithine Decarboxylase, Chain A, domain 1"/>
    <property type="match status" value="1"/>
</dbReference>
<dbReference type="GO" id="GO:0008836">
    <property type="term" value="F:diaminopimelate decarboxylase activity"/>
    <property type="evidence" value="ECO:0007669"/>
    <property type="project" value="TreeGrafter"/>
</dbReference>
<dbReference type="InterPro" id="IPR029066">
    <property type="entry name" value="PLP-binding_barrel"/>
</dbReference>
<sequence length="132" mass="14804">MGTPSLRPYSDTRGNKLNMKTELAKMLSEKPVTATTTTAANKSHHCFTKSNDDGFLRYEGVKVQDVIDSVDKRPFHLYNKPQITKNFDAYHEALIRLRSIIGYAIKANNNLKILEHLRQLGCGAVLVSGNKL</sequence>
<evidence type="ECO:0000313" key="3">
    <source>
        <dbReference type="EMBL" id="KAK9160106.1"/>
    </source>
</evidence>
<evidence type="ECO:0000256" key="2">
    <source>
        <dbReference type="ARBA" id="ARBA00022898"/>
    </source>
</evidence>
<keyword evidence="2" id="KW-0663">Pyridoxal phosphate</keyword>
<evidence type="ECO:0000256" key="1">
    <source>
        <dbReference type="ARBA" id="ARBA00001933"/>
    </source>
</evidence>
<dbReference type="GO" id="GO:0009089">
    <property type="term" value="P:lysine biosynthetic process via diaminopimelate"/>
    <property type="evidence" value="ECO:0007669"/>
    <property type="project" value="TreeGrafter"/>
</dbReference>
<evidence type="ECO:0008006" key="5">
    <source>
        <dbReference type="Google" id="ProtNLM"/>
    </source>
</evidence>
<dbReference type="AlphaFoldDB" id="A0AAP0Q1C9"/>
<keyword evidence="4" id="KW-1185">Reference proteome</keyword>
<dbReference type="InterPro" id="IPR009006">
    <property type="entry name" value="Ala_racemase/Decarboxylase_C"/>
</dbReference>
<gene>
    <name evidence="3" type="ORF">Syun_006447</name>
</gene>
<dbReference type="EMBL" id="JBBNAF010000003">
    <property type="protein sequence ID" value="KAK9160106.1"/>
    <property type="molecule type" value="Genomic_DNA"/>
</dbReference>
<organism evidence="3 4">
    <name type="scientific">Stephania yunnanensis</name>
    <dbReference type="NCBI Taxonomy" id="152371"/>
    <lineage>
        <taxon>Eukaryota</taxon>
        <taxon>Viridiplantae</taxon>
        <taxon>Streptophyta</taxon>
        <taxon>Embryophyta</taxon>
        <taxon>Tracheophyta</taxon>
        <taxon>Spermatophyta</taxon>
        <taxon>Magnoliopsida</taxon>
        <taxon>Ranunculales</taxon>
        <taxon>Menispermaceae</taxon>
        <taxon>Menispermoideae</taxon>
        <taxon>Cissampelideae</taxon>
        <taxon>Stephania</taxon>
    </lineage>
</organism>
<dbReference type="PANTHER" id="PTHR43727">
    <property type="entry name" value="DIAMINOPIMELATE DECARBOXYLASE"/>
    <property type="match status" value="1"/>
</dbReference>
<name>A0AAP0Q1C9_9MAGN</name>
<evidence type="ECO:0000313" key="4">
    <source>
        <dbReference type="Proteomes" id="UP001420932"/>
    </source>
</evidence>
<protein>
    <recommendedName>
        <fullName evidence="5">Orn/DAP/Arg decarboxylase 2 N-terminal domain-containing protein</fullName>
    </recommendedName>
</protein>
<dbReference type="PROSITE" id="PS00878">
    <property type="entry name" value="ODR_DC_2_1"/>
    <property type="match status" value="1"/>
</dbReference>
<accession>A0AAP0Q1C9</accession>
<proteinExistence type="predicted"/>
<reference evidence="3 4" key="1">
    <citation type="submission" date="2024-01" db="EMBL/GenBank/DDBJ databases">
        <title>Genome assemblies of Stephania.</title>
        <authorList>
            <person name="Yang L."/>
        </authorList>
    </citation>
    <scope>NUCLEOTIDE SEQUENCE [LARGE SCALE GENOMIC DNA]</scope>
    <source>
        <strain evidence="3">YNDBR</strain>
        <tissue evidence="3">Leaf</tissue>
    </source>
</reference>
<dbReference type="Proteomes" id="UP001420932">
    <property type="component" value="Unassembled WGS sequence"/>
</dbReference>